<evidence type="ECO:0000256" key="2">
    <source>
        <dbReference type="SAM" id="Phobius"/>
    </source>
</evidence>
<keyword evidence="2" id="KW-0472">Membrane</keyword>
<dbReference type="OrthoDB" id="6610549at2759"/>
<dbReference type="AlphaFoldDB" id="A0A6P6XN03"/>
<dbReference type="RefSeq" id="XP_027194281.1">
    <property type="nucleotide sequence ID" value="XM_027338480.1"/>
</dbReference>
<feature type="transmembrane region" description="Helical" evidence="2">
    <location>
        <begin position="105"/>
        <end position="127"/>
    </location>
</feature>
<protein>
    <submittedName>
        <fullName evidence="4">Rho GTPase-activating protein gacU-like isoform X2</fullName>
    </submittedName>
</protein>
<feature type="region of interest" description="Disordered" evidence="1">
    <location>
        <begin position="241"/>
        <end position="273"/>
    </location>
</feature>
<feature type="compositionally biased region" description="Polar residues" evidence="1">
    <location>
        <begin position="259"/>
        <end position="273"/>
    </location>
</feature>
<keyword evidence="3" id="KW-1185">Reference proteome</keyword>
<name>A0A6P6XN03_DERPT</name>
<keyword evidence="2" id="KW-1133">Transmembrane helix</keyword>
<evidence type="ECO:0000313" key="3">
    <source>
        <dbReference type="Proteomes" id="UP000515146"/>
    </source>
</evidence>
<accession>A0A6P6XN03</accession>
<evidence type="ECO:0000256" key="1">
    <source>
        <dbReference type="SAM" id="MobiDB-lite"/>
    </source>
</evidence>
<sequence>MPVSSSPSSSIHSNESWINNFHTNKTCTTTSDCPEDDSSTNQYHYKCDLVLNQCVCNGLSYYCNQSTTANSSNNDNANRKNYHNNDNQTFLSNNRLNDLVRRMPMLPISIVLISMFISICIVLQLFAKARFRNTQRSIFANPQKLELAKAQERRLSQLSQLSGQQQQQQQWSSDRGMIYSLNHHKYPRLSLPQAPISLSSSSMYNHRSVRNSLGSTNIVPTAMIGSTLTYPTPMFDNSITALSSSSSTSSSSSSKSSKNMMKQKQGTINVNLQ</sequence>
<keyword evidence="2" id="KW-0812">Transmembrane</keyword>
<proteinExistence type="predicted"/>
<reference evidence="4" key="1">
    <citation type="submission" date="2025-08" db="UniProtKB">
        <authorList>
            <consortium name="RefSeq"/>
        </authorList>
    </citation>
    <scope>IDENTIFICATION</scope>
    <source>
        <strain evidence="4">Airmid</strain>
    </source>
</reference>
<gene>
    <name evidence="4" type="primary">LOC113789000</name>
</gene>
<dbReference type="Proteomes" id="UP000515146">
    <property type="component" value="Unplaced"/>
</dbReference>
<feature type="compositionally biased region" description="Low complexity" evidence="1">
    <location>
        <begin position="243"/>
        <end position="258"/>
    </location>
</feature>
<evidence type="ECO:0000313" key="4">
    <source>
        <dbReference type="RefSeq" id="XP_027194281.1"/>
    </source>
</evidence>
<organism evidence="3 4">
    <name type="scientific">Dermatophagoides pteronyssinus</name>
    <name type="common">European house dust mite</name>
    <dbReference type="NCBI Taxonomy" id="6956"/>
    <lineage>
        <taxon>Eukaryota</taxon>
        <taxon>Metazoa</taxon>
        <taxon>Ecdysozoa</taxon>
        <taxon>Arthropoda</taxon>
        <taxon>Chelicerata</taxon>
        <taxon>Arachnida</taxon>
        <taxon>Acari</taxon>
        <taxon>Acariformes</taxon>
        <taxon>Sarcoptiformes</taxon>
        <taxon>Astigmata</taxon>
        <taxon>Psoroptidia</taxon>
        <taxon>Analgoidea</taxon>
        <taxon>Pyroglyphidae</taxon>
        <taxon>Dermatophagoidinae</taxon>
        <taxon>Dermatophagoides</taxon>
    </lineage>
</organism>